<feature type="domain" description="NUP210 fourth Ig-like" evidence="18">
    <location>
        <begin position="302"/>
        <end position="375"/>
    </location>
</feature>
<feature type="domain" description="NUP210 Ig-like" evidence="16">
    <location>
        <begin position="856"/>
        <end position="932"/>
    </location>
</feature>
<comment type="similarity">
    <text evidence="2">Belongs to the NUP210 family.</text>
</comment>
<dbReference type="FunCoup" id="D6WPR4">
    <property type="interactions" value="1156"/>
</dbReference>
<dbReference type="InterPro" id="IPR055099">
    <property type="entry name" value="Ig_NUP210_7th"/>
</dbReference>
<name>D6WPR4_TRICA</name>
<dbReference type="OMA" id="HNMYEGT"/>
<dbReference type="InterPro" id="IPR058779">
    <property type="entry name" value="Ig_NUP210_13th"/>
</dbReference>
<dbReference type="eggNOG" id="KOG1833">
    <property type="taxonomic scope" value="Eukaryota"/>
</dbReference>
<dbReference type="GO" id="GO:0031965">
    <property type="term" value="C:nuclear membrane"/>
    <property type="evidence" value="ECO:0007669"/>
    <property type="project" value="UniProtKB-SubCell"/>
</dbReference>
<keyword evidence="21" id="KW-1185">Reference proteome</keyword>
<keyword evidence="8" id="KW-0539">Nucleus</keyword>
<dbReference type="Pfam" id="PF22967">
    <property type="entry name" value="Ig_NUP210_1st"/>
    <property type="match status" value="1"/>
</dbReference>
<feature type="domain" description="NUP210 C-terminal Ig-like" evidence="10">
    <location>
        <begin position="1563"/>
        <end position="1662"/>
    </location>
</feature>
<evidence type="ECO:0000256" key="6">
    <source>
        <dbReference type="ARBA" id="ARBA00023136"/>
    </source>
</evidence>
<dbReference type="Pfam" id="PF22957">
    <property type="entry name" value="NUP210_Ig"/>
    <property type="match status" value="1"/>
</dbReference>
<protein>
    <submittedName>
        <fullName evidence="20">Nuclear pore membrane glycoprotein 210-like Protein</fullName>
    </submittedName>
</protein>
<dbReference type="Pfam" id="PF26183">
    <property type="entry name" value="Ig_NUP210_14th"/>
    <property type="match status" value="1"/>
</dbReference>
<evidence type="ECO:0000256" key="9">
    <source>
        <dbReference type="SAM" id="Phobius"/>
    </source>
</evidence>
<dbReference type="Pfam" id="PF22959">
    <property type="entry name" value="Ig_NUP210_15th"/>
    <property type="match status" value="1"/>
</dbReference>
<dbReference type="InterPro" id="IPR055095">
    <property type="entry name" value="NUP210_Ig_C"/>
</dbReference>
<organism evidence="20 21">
    <name type="scientific">Tribolium castaneum</name>
    <name type="common">Red flour beetle</name>
    <dbReference type="NCBI Taxonomy" id="7070"/>
    <lineage>
        <taxon>Eukaryota</taxon>
        <taxon>Metazoa</taxon>
        <taxon>Ecdysozoa</taxon>
        <taxon>Arthropoda</taxon>
        <taxon>Hexapoda</taxon>
        <taxon>Insecta</taxon>
        <taxon>Pterygota</taxon>
        <taxon>Neoptera</taxon>
        <taxon>Endopterygota</taxon>
        <taxon>Coleoptera</taxon>
        <taxon>Polyphaga</taxon>
        <taxon>Cucujiformia</taxon>
        <taxon>Tenebrionidae</taxon>
        <taxon>Tenebrionidae incertae sedis</taxon>
        <taxon>Tribolium</taxon>
    </lineage>
</organism>
<proteinExistence type="inferred from homology"/>
<evidence type="ECO:0000259" key="19">
    <source>
        <dbReference type="Pfam" id="PF26181"/>
    </source>
</evidence>
<keyword evidence="7" id="KW-0325">Glycoprotein</keyword>
<evidence type="ECO:0000259" key="15">
    <source>
        <dbReference type="Pfam" id="PF22969"/>
    </source>
</evidence>
<evidence type="ECO:0000256" key="1">
    <source>
        <dbReference type="ARBA" id="ARBA00004590"/>
    </source>
</evidence>
<evidence type="ECO:0000259" key="18">
    <source>
        <dbReference type="Pfam" id="PF24991"/>
    </source>
</evidence>
<dbReference type="Pfam" id="PF22969">
    <property type="entry name" value="Ig_NUP210_2nd"/>
    <property type="match status" value="1"/>
</dbReference>
<dbReference type="EMBL" id="KQ971354">
    <property type="protein sequence ID" value="EFA06859.2"/>
    <property type="molecule type" value="Genomic_DNA"/>
</dbReference>
<evidence type="ECO:0000256" key="8">
    <source>
        <dbReference type="ARBA" id="ARBA00023242"/>
    </source>
</evidence>
<evidence type="ECO:0000256" key="3">
    <source>
        <dbReference type="ARBA" id="ARBA00022692"/>
    </source>
</evidence>
<evidence type="ECO:0000259" key="11">
    <source>
        <dbReference type="Pfam" id="PF22959"/>
    </source>
</evidence>
<accession>D6WPR4</accession>
<evidence type="ECO:0000313" key="21">
    <source>
        <dbReference type="Proteomes" id="UP000007266"/>
    </source>
</evidence>
<evidence type="ECO:0000259" key="10">
    <source>
        <dbReference type="Pfam" id="PF22957"/>
    </source>
</evidence>
<evidence type="ECO:0000256" key="7">
    <source>
        <dbReference type="ARBA" id="ARBA00023180"/>
    </source>
</evidence>
<dbReference type="PANTHER" id="PTHR23019">
    <property type="entry name" value="NUCLEAR PORE MEMBRANE GLYCOPROTEIN GP210-RELATED"/>
    <property type="match status" value="1"/>
</dbReference>
<feature type="domain" description="NUP210 Ig-like" evidence="15">
    <location>
        <begin position="83"/>
        <end position="188"/>
    </location>
</feature>
<dbReference type="Pfam" id="PF26182">
    <property type="entry name" value="Ig_NUP210_5th"/>
    <property type="match status" value="1"/>
</dbReference>
<dbReference type="InterPro" id="IPR056897">
    <property type="entry name" value="Ig_NUP210_4th"/>
</dbReference>
<keyword evidence="5 9" id="KW-1133">Transmembrane helix</keyword>
<dbReference type="Pfam" id="PF24902">
    <property type="entry name" value="Ig_NUP210_9th"/>
    <property type="match status" value="1"/>
</dbReference>
<evidence type="ECO:0000256" key="2">
    <source>
        <dbReference type="ARBA" id="ARBA00007313"/>
    </source>
</evidence>
<feature type="domain" description="NUP210 Ig-like" evidence="17">
    <location>
        <begin position="484"/>
        <end position="573"/>
    </location>
</feature>
<feature type="domain" description="NUP210 Ig-like" evidence="12">
    <location>
        <begin position="597"/>
        <end position="698"/>
    </location>
</feature>
<dbReference type="InParanoid" id="D6WPR4"/>
<evidence type="ECO:0000256" key="5">
    <source>
        <dbReference type="ARBA" id="ARBA00022989"/>
    </source>
</evidence>
<evidence type="ECO:0000256" key="4">
    <source>
        <dbReference type="ARBA" id="ARBA00022729"/>
    </source>
</evidence>
<dbReference type="GO" id="GO:0005643">
    <property type="term" value="C:nuclear pore"/>
    <property type="evidence" value="ECO:0000318"/>
    <property type="project" value="GO_Central"/>
</dbReference>
<dbReference type="InterPro" id="IPR055094">
    <property type="entry name" value="NUP210_Ig15"/>
</dbReference>
<sequence>MKFLLEANDGGCYKWSTTRNDIIKLTMLDENLDLHCSIKAEVQTVTKEPVRNLAVVLAEDVQTDQILKCDVVVDAISSLSITTTTRELFMEEVPEAFQVNAYDAQGNEFSSLEGVEFDWKIITLGSKKEAVVVRYLPFKDSPYESLPHIQKLEDDNRKGSVILLEGVKTGSAKVSVRLPYSEYKEVPSIEVVLTVIANLLLVPSEAYMMEGDVISFKLYYMHNGKMDELQIPDAQYFLESEDDSVVKSDKSSREVTARALGKCHVMLRSSNRLDDDPALKLPVAVITVVQPSYIVLTILPHKNWAILVGDQHEIIAEVYSSSDNKLYLGSGVQIQTQVGEAFHVEERSQNGSWISGWGLKESRAIVSAKLEAVIHPTLGKFTLDTPIISQGELYIYPRITISPAEVVLPWDTQIKPKYDIDLVAKGGDGRFLWSSTDHSIGIVSQTGHVRTLTQGYFSVSAAMTRNHHNRQYAKFSILPPVRLEIVEFIMEAEIFQPIYLHIALYAPKTSNDNTTQTFIPFTQCQDLPFQVKQTDNKFIYNKTASIPPVGISCGNIAMIGTAVGTSKVTVTYYQDGLILEDSVTINAYYPLKLISPSPKHQVVLAVGSAIHLVFSGGPRPQIGRQSDHQRIVIVENEATVQAEDVTDSNQLPLEDITAVWVLCRKLGETNVKLTISNTPSLPNCKSHGSTVTTKVICGKPRRLHIQPEVKVNDAKACPMDLSADRVVVPNNQDIELEVVVIDELGRVFLNTSSLLFTWESRPAGEVKFQSIDSTITKHEMFGSVPLVNKTLQIIRPYIDSGLLEVTGTVKGYKMSVLKAYHITPEWPEFLSGEERSADHPAITATVGLFLVDDTVVTPNVTIIFNQPNVKKEIAVMHGSGYIELSLSNDEIATVNYVEGTRLIEIVPVVSGEMTIQVVDLCLVANPIFIYVKVVSLGKIEVETAGKVEINHCIQVVAKLYDETDQLLDVHDMGVIELRHRFSKNIANLGRMPQNADDPWPLGEVHFVLTGVELGDAQLTFTFDNKDQVVSSEPVDIQVFPPLKVNPRNGTLLVGATMQLTLRGGPQPDTSIEFEPHTNGTITVSDVGIVVGKNLGFTKITVRSIGVHPKTGEKIIYAEDTIDVNIVKISGVKIGAPLTNFKSGGTIPVWVTGIPETISPLILSSFEDSALTYDWYFNDFDVTTLVGVFSTVGVIYKTCDKTIVRVTGLQPGKTKLYVNVTFNAVDATQPTVYQAYVDLEVFEPLMLVSPRHMPGRSLLMARHSSIQLQTNLEGIVNIEYSIPEFRLTGTEVTAMNSTPVATITVTETGYLQSFGTVGFAQLLITATDELGLKQTLTYVVEVKPVHYMLLTVKANWRIHLDSSLQVIPLGTEFDLVANFYDNIGNKFNAGPRQVKVRANRLDLVKIKQYTSNATMTVATKKPGHTVIKAWTDGVDNTADYVKIHSKEVVKPVVDFLTSGDIMCLWSPVVTRHLQIGFWSSSDTSMISIDATIDLAFVIGNKEGTVLLTHSLQANVPLRMQVLPVAEVKLYPDKVTFFTNGAEGMVQRIGVVLKSRVGPADKRNNLIQGWLCDRSFHRYLVPTPFRCFVRFTNESVDIDANSIFSMKSSFKPEIGQYNCKIISTGANTSDVSLLMTNITFWVISDEGEIESQPLEMPFIPTPYVPPEVYIGDQGNVGELVVTGLGYILEHIVVQPADSSIVYVDKGRLIDENHKMYQVQLVDYHPKFADQEDVMGIIVRSPLTDQATQVMVRVSNKYRDDTCAGKSPIYRFIQHYKHAIIIVISMLIIFCVTCYVYSRYMQPMVTVTVNPNRSLLNASYQQQHYPTASTPMNMMNRTQPSIPRLSPTSPICTSKSNCTCGRNREPVYGDVSSFTVNSPELRRNRRFL</sequence>
<reference evidence="20 21" key="2">
    <citation type="journal article" date="2010" name="Nucleic Acids Res.">
        <title>BeetleBase in 2010: revisions to provide comprehensive genomic information for Tribolium castaneum.</title>
        <authorList>
            <person name="Kim H.S."/>
            <person name="Murphy T."/>
            <person name="Xia J."/>
            <person name="Caragea D."/>
            <person name="Park Y."/>
            <person name="Beeman R.W."/>
            <person name="Lorenzen M.D."/>
            <person name="Butcher S."/>
            <person name="Manak J.R."/>
            <person name="Brown S.J."/>
        </authorList>
    </citation>
    <scope>GENOME REANNOTATION</scope>
    <source>
        <strain evidence="20 21">Georgia GA2</strain>
    </source>
</reference>
<evidence type="ECO:0000259" key="13">
    <source>
        <dbReference type="Pfam" id="PF22963"/>
    </source>
</evidence>
<gene>
    <name evidence="20" type="primary">AUGUSTUS-3.0.2_09803</name>
    <name evidence="20" type="ORF">TcasGA2_TC009803</name>
</gene>
<dbReference type="Pfam" id="PF26181">
    <property type="entry name" value="Ig_NUP210_13th"/>
    <property type="match status" value="1"/>
</dbReference>
<dbReference type="InterPro" id="IPR055098">
    <property type="entry name" value="Ig_NUP210_3rd"/>
</dbReference>
<feature type="transmembrane region" description="Helical" evidence="9">
    <location>
        <begin position="1773"/>
        <end position="1794"/>
    </location>
</feature>
<evidence type="ECO:0000259" key="12">
    <source>
        <dbReference type="Pfam" id="PF22962"/>
    </source>
</evidence>
<feature type="domain" description="NUP210 Ig-like" evidence="19">
    <location>
        <begin position="1128"/>
        <end position="1230"/>
    </location>
</feature>
<dbReference type="InterPro" id="IPR055096">
    <property type="entry name" value="Ig_NUP210_1st"/>
</dbReference>
<feature type="domain" description="NUP210 Ig-like" evidence="14">
    <location>
        <begin position="2"/>
        <end position="74"/>
    </location>
</feature>
<dbReference type="InterPro" id="IPR045197">
    <property type="entry name" value="NUP210-like"/>
</dbReference>
<dbReference type="Pfam" id="PF22962">
    <property type="entry name" value="Ig_NUP210_7th"/>
    <property type="match status" value="1"/>
</dbReference>
<comment type="subcellular location">
    <subcellularLocation>
        <location evidence="1">Nucleus membrane</location>
        <topology evidence="1">Single-pass membrane protein</topology>
    </subcellularLocation>
</comment>
<dbReference type="InterPro" id="IPR056898">
    <property type="entry name" value="Ig_NUP210_6th"/>
</dbReference>
<dbReference type="InterPro" id="IPR008964">
    <property type="entry name" value="Invasin/intimin_cell_adhesion"/>
</dbReference>
<dbReference type="Pfam" id="PF24991">
    <property type="entry name" value="Ig_NUP210_4th"/>
    <property type="match status" value="1"/>
</dbReference>
<dbReference type="InterPro" id="IPR056899">
    <property type="entry name" value="Ig_NUP210_9th"/>
</dbReference>
<keyword evidence="4" id="KW-0732">Signal</keyword>
<evidence type="ECO:0000259" key="16">
    <source>
        <dbReference type="Pfam" id="PF24902"/>
    </source>
</evidence>
<reference evidence="20 21" key="1">
    <citation type="journal article" date="2008" name="Nature">
        <title>The genome of the model beetle and pest Tribolium castaneum.</title>
        <authorList>
            <consortium name="Tribolium Genome Sequencing Consortium"/>
            <person name="Richards S."/>
            <person name="Gibbs R.A."/>
            <person name="Weinstock G.M."/>
            <person name="Brown S.J."/>
            <person name="Denell R."/>
            <person name="Beeman R.W."/>
            <person name="Gibbs R."/>
            <person name="Beeman R.W."/>
            <person name="Brown S.J."/>
            <person name="Bucher G."/>
            <person name="Friedrich M."/>
            <person name="Grimmelikhuijzen C.J."/>
            <person name="Klingler M."/>
            <person name="Lorenzen M."/>
            <person name="Richards S."/>
            <person name="Roth S."/>
            <person name="Schroder R."/>
            <person name="Tautz D."/>
            <person name="Zdobnov E.M."/>
            <person name="Muzny D."/>
            <person name="Gibbs R.A."/>
            <person name="Weinstock G.M."/>
            <person name="Attaway T."/>
            <person name="Bell S."/>
            <person name="Buhay C.J."/>
            <person name="Chandrabose M.N."/>
            <person name="Chavez D."/>
            <person name="Clerk-Blankenburg K.P."/>
            <person name="Cree A."/>
            <person name="Dao M."/>
            <person name="Davis C."/>
            <person name="Chacko J."/>
            <person name="Dinh H."/>
            <person name="Dugan-Rocha S."/>
            <person name="Fowler G."/>
            <person name="Garner T.T."/>
            <person name="Garnes J."/>
            <person name="Gnirke A."/>
            <person name="Hawes A."/>
            <person name="Hernandez J."/>
            <person name="Hines S."/>
            <person name="Holder M."/>
            <person name="Hume J."/>
            <person name="Jhangiani S.N."/>
            <person name="Joshi V."/>
            <person name="Khan Z.M."/>
            <person name="Jackson L."/>
            <person name="Kovar C."/>
            <person name="Kowis A."/>
            <person name="Lee S."/>
            <person name="Lewis L.R."/>
            <person name="Margolis J."/>
            <person name="Morgan M."/>
            <person name="Nazareth L.V."/>
            <person name="Nguyen N."/>
            <person name="Okwuonu G."/>
            <person name="Parker D."/>
            <person name="Richards S."/>
            <person name="Ruiz S.J."/>
            <person name="Santibanez J."/>
            <person name="Savard J."/>
            <person name="Scherer S.E."/>
            <person name="Schneider B."/>
            <person name="Sodergren E."/>
            <person name="Tautz D."/>
            <person name="Vattahil S."/>
            <person name="Villasana D."/>
            <person name="White C.S."/>
            <person name="Wright R."/>
            <person name="Park Y."/>
            <person name="Beeman R.W."/>
            <person name="Lord J."/>
            <person name="Oppert B."/>
            <person name="Lorenzen M."/>
            <person name="Brown S."/>
            <person name="Wang L."/>
            <person name="Savard J."/>
            <person name="Tautz D."/>
            <person name="Richards S."/>
            <person name="Weinstock G."/>
            <person name="Gibbs R.A."/>
            <person name="Liu Y."/>
            <person name="Worley K."/>
            <person name="Weinstock G."/>
            <person name="Elsik C.G."/>
            <person name="Reese J.T."/>
            <person name="Elhaik E."/>
            <person name="Landan G."/>
            <person name="Graur D."/>
            <person name="Arensburger P."/>
            <person name="Atkinson P."/>
            <person name="Beeman R.W."/>
            <person name="Beidler J."/>
            <person name="Brown S.J."/>
            <person name="Demuth J.P."/>
            <person name="Drury D.W."/>
            <person name="Du Y.Z."/>
            <person name="Fujiwara H."/>
            <person name="Lorenzen M."/>
            <person name="Maselli V."/>
            <person name="Osanai M."/>
            <person name="Park Y."/>
            <person name="Robertson H.M."/>
            <person name="Tu Z."/>
            <person name="Wang J.J."/>
            <person name="Wang S."/>
            <person name="Richards S."/>
            <person name="Song H."/>
            <person name="Zhang L."/>
            <person name="Sodergren E."/>
            <person name="Werner D."/>
            <person name="Stanke M."/>
            <person name="Morgenstern B."/>
            <person name="Solovyev V."/>
            <person name="Kosarev P."/>
            <person name="Brown G."/>
            <person name="Chen H.C."/>
            <person name="Ermolaeva O."/>
            <person name="Hlavina W."/>
            <person name="Kapustin Y."/>
            <person name="Kiryutin B."/>
            <person name="Kitts P."/>
            <person name="Maglott D."/>
            <person name="Pruitt K."/>
            <person name="Sapojnikov V."/>
            <person name="Souvorov A."/>
            <person name="Mackey A.J."/>
            <person name="Waterhouse R.M."/>
            <person name="Wyder S."/>
            <person name="Zdobnov E.M."/>
            <person name="Zdobnov E.M."/>
            <person name="Wyder S."/>
            <person name="Kriventseva E.V."/>
            <person name="Kadowaki T."/>
            <person name="Bork P."/>
            <person name="Aranda M."/>
            <person name="Bao R."/>
            <person name="Beermann A."/>
            <person name="Berns N."/>
            <person name="Bolognesi R."/>
            <person name="Bonneton F."/>
            <person name="Bopp D."/>
            <person name="Brown S.J."/>
            <person name="Bucher G."/>
            <person name="Butts T."/>
            <person name="Chaumot A."/>
            <person name="Denell R.E."/>
            <person name="Ferrier D.E."/>
            <person name="Friedrich M."/>
            <person name="Gordon C.M."/>
            <person name="Jindra M."/>
            <person name="Klingler M."/>
            <person name="Lan Q."/>
            <person name="Lattorff H.M."/>
            <person name="Laudet V."/>
            <person name="von Levetsow C."/>
            <person name="Liu Z."/>
            <person name="Lutz R."/>
            <person name="Lynch J.A."/>
            <person name="da Fonseca R.N."/>
            <person name="Posnien N."/>
            <person name="Reuter R."/>
            <person name="Roth S."/>
            <person name="Savard J."/>
            <person name="Schinko J.B."/>
            <person name="Schmitt C."/>
            <person name="Schoppmeier M."/>
            <person name="Schroder R."/>
            <person name="Shippy T.D."/>
            <person name="Simonnet F."/>
            <person name="Marques-Souza H."/>
            <person name="Tautz D."/>
            <person name="Tomoyasu Y."/>
            <person name="Trauner J."/>
            <person name="Van der Zee M."/>
            <person name="Vervoort M."/>
            <person name="Wittkopp N."/>
            <person name="Wimmer E.A."/>
            <person name="Yang X."/>
            <person name="Jones A.K."/>
            <person name="Sattelle D.B."/>
            <person name="Ebert P.R."/>
            <person name="Nelson D."/>
            <person name="Scott J.G."/>
            <person name="Beeman R.W."/>
            <person name="Muthukrishnan S."/>
            <person name="Kramer K.J."/>
            <person name="Arakane Y."/>
            <person name="Beeman R.W."/>
            <person name="Zhu Q."/>
            <person name="Hogenkamp D."/>
            <person name="Dixit R."/>
            <person name="Oppert B."/>
            <person name="Jiang H."/>
            <person name="Zou Z."/>
            <person name="Marshall J."/>
            <person name="Elpidina E."/>
            <person name="Vinokurov K."/>
            <person name="Oppert C."/>
            <person name="Zou Z."/>
            <person name="Evans J."/>
            <person name="Lu Z."/>
            <person name="Zhao P."/>
            <person name="Sumathipala N."/>
            <person name="Altincicek B."/>
            <person name="Vilcinskas A."/>
            <person name="Williams M."/>
            <person name="Hultmark D."/>
            <person name="Hetru C."/>
            <person name="Jiang H."/>
            <person name="Grimmelikhuijzen C.J."/>
            <person name="Hauser F."/>
            <person name="Cazzamali G."/>
            <person name="Williamson M."/>
            <person name="Park Y."/>
            <person name="Li B."/>
            <person name="Tanaka Y."/>
            <person name="Predel R."/>
            <person name="Neupert S."/>
            <person name="Schachtner J."/>
            <person name="Verleyen P."/>
            <person name="Raible F."/>
            <person name="Bork P."/>
            <person name="Friedrich M."/>
            <person name="Walden K.K."/>
            <person name="Robertson H.M."/>
            <person name="Angeli S."/>
            <person name="Foret S."/>
            <person name="Bucher G."/>
            <person name="Schuetz S."/>
            <person name="Maleszka R."/>
            <person name="Wimmer E.A."/>
            <person name="Beeman R.W."/>
            <person name="Lorenzen M."/>
            <person name="Tomoyasu Y."/>
            <person name="Miller S.C."/>
            <person name="Grossmann D."/>
            <person name="Bucher G."/>
        </authorList>
    </citation>
    <scope>NUCLEOTIDE SEQUENCE [LARGE SCALE GENOMIC DNA]</scope>
    <source>
        <strain evidence="20 21">Georgia GA2</strain>
    </source>
</reference>
<dbReference type="HOGENOM" id="CLU_001205_1_1_1"/>
<evidence type="ECO:0000259" key="17">
    <source>
        <dbReference type="Pfam" id="PF24935"/>
    </source>
</evidence>
<dbReference type="Pfam" id="PF24935">
    <property type="entry name" value="Ig_NUP210_6th"/>
    <property type="match status" value="1"/>
</dbReference>
<dbReference type="PANTHER" id="PTHR23019:SF0">
    <property type="entry name" value="NUCLEAR PORE MEMBRANE GLYCOPROTEIN 210"/>
    <property type="match status" value="1"/>
</dbReference>
<keyword evidence="6 9" id="KW-0472">Membrane</keyword>
<dbReference type="InterPro" id="IPR055097">
    <property type="entry name" value="Ig_NUP210_2nd"/>
</dbReference>
<dbReference type="SUPFAM" id="SSF49373">
    <property type="entry name" value="Invasin/intimin cell-adhesion fragments"/>
    <property type="match status" value="1"/>
</dbReference>
<dbReference type="Proteomes" id="UP000007266">
    <property type="component" value="Linkage group 7"/>
</dbReference>
<feature type="domain" description="NUP210 Ig-like" evidence="11">
    <location>
        <begin position="1344"/>
        <end position="1443"/>
    </location>
</feature>
<evidence type="ECO:0000313" key="20">
    <source>
        <dbReference type="EMBL" id="EFA06859.2"/>
    </source>
</evidence>
<keyword evidence="3 9" id="KW-0812">Transmembrane</keyword>
<dbReference type="STRING" id="7070.D6WPR4"/>
<dbReference type="Pfam" id="PF22963">
    <property type="entry name" value="Ig_NUP210_3rd"/>
    <property type="match status" value="1"/>
</dbReference>
<feature type="domain" description="NUP210 Ig-like" evidence="13">
    <location>
        <begin position="197"/>
        <end position="291"/>
    </location>
</feature>
<evidence type="ECO:0000259" key="14">
    <source>
        <dbReference type="Pfam" id="PF22967"/>
    </source>
</evidence>